<keyword evidence="6 15" id="KW-0031">Aminopeptidase</keyword>
<dbReference type="GO" id="GO:0008270">
    <property type="term" value="F:zinc ion binding"/>
    <property type="evidence" value="ECO:0007669"/>
    <property type="project" value="InterPro"/>
</dbReference>
<dbReference type="InterPro" id="IPR042097">
    <property type="entry name" value="Aminopeptidase_N-like_N_sf"/>
</dbReference>
<protein>
    <recommendedName>
        <fullName evidence="5">Aminopeptidase N</fullName>
        <ecNumber evidence="4">3.4.11.2</ecNumber>
    </recommendedName>
</protein>
<gene>
    <name evidence="15" type="ORF">GGR42_000526</name>
</gene>
<comment type="cofactor">
    <cofactor evidence="2">
        <name>Zn(2+)</name>
        <dbReference type="ChEBI" id="CHEBI:29105"/>
    </cofactor>
</comment>
<keyword evidence="9 15" id="KW-0378">Hydrolase</keyword>
<evidence type="ECO:0000256" key="12">
    <source>
        <dbReference type="SAM" id="SignalP"/>
    </source>
</evidence>
<dbReference type="PANTHER" id="PTHR11533">
    <property type="entry name" value="PROTEASE M1 ZINC METALLOPROTEASE"/>
    <property type="match status" value="1"/>
</dbReference>
<evidence type="ECO:0000259" key="13">
    <source>
        <dbReference type="Pfam" id="PF01433"/>
    </source>
</evidence>
<name>A0A846QY77_9FLAO</name>
<evidence type="ECO:0000259" key="14">
    <source>
        <dbReference type="Pfam" id="PF17900"/>
    </source>
</evidence>
<feature type="signal peptide" evidence="12">
    <location>
        <begin position="1"/>
        <end position="20"/>
    </location>
</feature>
<keyword evidence="8" id="KW-0479">Metal-binding</keyword>
<dbReference type="GO" id="GO:0005615">
    <property type="term" value="C:extracellular space"/>
    <property type="evidence" value="ECO:0007669"/>
    <property type="project" value="TreeGrafter"/>
</dbReference>
<dbReference type="Gene3D" id="1.10.390.10">
    <property type="entry name" value="Neutral Protease Domain 2"/>
    <property type="match status" value="1"/>
</dbReference>
<comment type="caution">
    <text evidence="15">The sequence shown here is derived from an EMBL/GenBank/DDBJ whole genome shotgun (WGS) entry which is preliminary data.</text>
</comment>
<evidence type="ECO:0000256" key="11">
    <source>
        <dbReference type="ARBA" id="ARBA00023049"/>
    </source>
</evidence>
<feature type="domain" description="Peptidase M1 membrane alanine aminopeptidase" evidence="13">
    <location>
        <begin position="234"/>
        <end position="433"/>
    </location>
</feature>
<feature type="chain" id="PRO_5032886101" description="Aminopeptidase N" evidence="12">
    <location>
        <begin position="21"/>
        <end position="693"/>
    </location>
</feature>
<evidence type="ECO:0000256" key="6">
    <source>
        <dbReference type="ARBA" id="ARBA00022438"/>
    </source>
</evidence>
<evidence type="ECO:0000313" key="15">
    <source>
        <dbReference type="EMBL" id="NJB70064.1"/>
    </source>
</evidence>
<comment type="similarity">
    <text evidence="3">Belongs to the peptidase M1 family.</text>
</comment>
<keyword evidence="10" id="KW-0862">Zinc</keyword>
<evidence type="ECO:0000256" key="7">
    <source>
        <dbReference type="ARBA" id="ARBA00022670"/>
    </source>
</evidence>
<evidence type="ECO:0000256" key="4">
    <source>
        <dbReference type="ARBA" id="ARBA00012564"/>
    </source>
</evidence>
<dbReference type="AlphaFoldDB" id="A0A846QY77"/>
<dbReference type="RefSeq" id="WP_167960550.1">
    <property type="nucleotide sequence ID" value="NZ_JAATJJ010000001.1"/>
</dbReference>
<dbReference type="InterPro" id="IPR027268">
    <property type="entry name" value="Peptidase_M4/M1_CTD_sf"/>
</dbReference>
<dbReference type="GO" id="GO:0006508">
    <property type="term" value="P:proteolysis"/>
    <property type="evidence" value="ECO:0007669"/>
    <property type="project" value="UniProtKB-KW"/>
</dbReference>
<dbReference type="GO" id="GO:0016285">
    <property type="term" value="F:alanyl aminopeptidase activity"/>
    <property type="evidence" value="ECO:0007669"/>
    <property type="project" value="UniProtKB-EC"/>
</dbReference>
<proteinExistence type="inferred from homology"/>
<dbReference type="PRINTS" id="PR00756">
    <property type="entry name" value="ALADIPTASE"/>
</dbReference>
<dbReference type="GO" id="GO:0005737">
    <property type="term" value="C:cytoplasm"/>
    <property type="evidence" value="ECO:0007669"/>
    <property type="project" value="TreeGrafter"/>
</dbReference>
<dbReference type="CDD" id="cd09603">
    <property type="entry name" value="M1_APN_like"/>
    <property type="match status" value="1"/>
</dbReference>
<dbReference type="Pfam" id="PF17900">
    <property type="entry name" value="Peptidase_M1_N"/>
    <property type="match status" value="1"/>
</dbReference>
<dbReference type="InterPro" id="IPR050344">
    <property type="entry name" value="Peptidase_M1_aminopeptidases"/>
</dbReference>
<accession>A0A846QY77</accession>
<dbReference type="Pfam" id="PF01433">
    <property type="entry name" value="Peptidase_M1"/>
    <property type="match status" value="1"/>
</dbReference>
<comment type="catalytic activity">
    <reaction evidence="1">
        <text>Release of an N-terminal amino acid, Xaa-|-Yaa- from a peptide, amide or arylamide. Xaa is preferably Ala, but may be most amino acids including Pro (slow action). When a terminal hydrophobic residue is followed by a prolyl residue, the two may be released as an intact Xaa-Pro dipeptide.</text>
        <dbReference type="EC" id="3.4.11.2"/>
    </reaction>
</comment>
<dbReference type="GO" id="GO:0070006">
    <property type="term" value="F:metalloaminopeptidase activity"/>
    <property type="evidence" value="ECO:0007669"/>
    <property type="project" value="TreeGrafter"/>
</dbReference>
<dbReference type="SUPFAM" id="SSF55486">
    <property type="entry name" value="Metalloproteases ('zincins'), catalytic domain"/>
    <property type="match status" value="1"/>
</dbReference>
<dbReference type="GO" id="GO:0043171">
    <property type="term" value="P:peptide catabolic process"/>
    <property type="evidence" value="ECO:0007669"/>
    <property type="project" value="TreeGrafter"/>
</dbReference>
<sequence>MKHLKYLFLFLIPLSLSAQIQDKVDFIHAQAEILPLPIEKEIKGYVTYTFNVLGKVDSVFLDAKNMKFSEVELNGKKVNYSNDGKTITIHKKFKAGKQYKLLLSYDTKPKQTVYFVGWKDPEKSSSQIWTQGQGKYTSHWLPSFDDMTEKVEFDICYIVEDPYEVVANGISQAKLSIYNNKQCFDMQHPMSSYLLAFVIGNFDKKNITSTSGIPIELYYEPQDSLKVEPTYRYSQQIFDFLEEEIGIPYPWQNYKQIPVKDFLYAGMENTTATIFADSYVIDSIGFVDKNYVNVNAHELAHQWFGDLVTEVSSEHHWLHEGFATYYAYLAEKEIFGKDYYYWGLWETAQQLDKMSREEKGEALTNPKASSLTFYEKGAWALHMLKEEVGEKAFKIGTKRYLEKYSFKNVVIEDFLKEIRMTSGTDLTNFEKEWLNGTQFPFEKAKQALKESNESLSVFFDLQWELTSSIENNETIIKRYWEKAKSTFLKEAIVTNYHSSLSLDFIKEIFKENDLKVRQALVLEIDNVPSELKTEFESLLKDESYLTNEKALYKLWVYFPEDRAKYLDETKNITGLPNKNIRLLWLTLAILTKDYDDAQKQDYFNELSNYTSPQYNFEIRQTVFQYLRDVFGYTNENLKDLVNACMHHSWQFKKFARTLLDELLKDEALKERFLLLSVEVDGEEQEFLNKKLNL</sequence>
<dbReference type="GO" id="GO:0016020">
    <property type="term" value="C:membrane"/>
    <property type="evidence" value="ECO:0007669"/>
    <property type="project" value="TreeGrafter"/>
</dbReference>
<dbReference type="Gene3D" id="2.60.40.1730">
    <property type="entry name" value="tricorn interacting facor f3 domain"/>
    <property type="match status" value="1"/>
</dbReference>
<reference evidence="15 16" key="1">
    <citation type="submission" date="2020-03" db="EMBL/GenBank/DDBJ databases">
        <title>Genomic Encyclopedia of Type Strains, Phase IV (KMG-IV): sequencing the most valuable type-strain genomes for metagenomic binning, comparative biology and taxonomic classification.</title>
        <authorList>
            <person name="Goeker M."/>
        </authorList>
    </citation>
    <scope>NUCLEOTIDE SEQUENCE [LARGE SCALE GENOMIC DNA]</scope>
    <source>
        <strain evidence="15 16">DSM 29762</strain>
    </source>
</reference>
<evidence type="ECO:0000256" key="1">
    <source>
        <dbReference type="ARBA" id="ARBA00000098"/>
    </source>
</evidence>
<evidence type="ECO:0000256" key="3">
    <source>
        <dbReference type="ARBA" id="ARBA00010136"/>
    </source>
</evidence>
<dbReference type="EMBL" id="JAATJJ010000001">
    <property type="protein sequence ID" value="NJB70064.1"/>
    <property type="molecule type" value="Genomic_DNA"/>
</dbReference>
<dbReference type="InterPro" id="IPR001930">
    <property type="entry name" value="Peptidase_M1"/>
</dbReference>
<dbReference type="InterPro" id="IPR014782">
    <property type="entry name" value="Peptidase_M1_dom"/>
</dbReference>
<dbReference type="GO" id="GO:0042277">
    <property type="term" value="F:peptide binding"/>
    <property type="evidence" value="ECO:0007669"/>
    <property type="project" value="TreeGrafter"/>
</dbReference>
<feature type="domain" description="Aminopeptidase N-like N-terminal" evidence="14">
    <location>
        <begin position="38"/>
        <end position="194"/>
    </location>
</feature>
<evidence type="ECO:0000313" key="16">
    <source>
        <dbReference type="Proteomes" id="UP000590442"/>
    </source>
</evidence>
<keyword evidence="7" id="KW-0645">Protease</keyword>
<evidence type="ECO:0000256" key="8">
    <source>
        <dbReference type="ARBA" id="ARBA00022723"/>
    </source>
</evidence>
<dbReference type="Proteomes" id="UP000590442">
    <property type="component" value="Unassembled WGS sequence"/>
</dbReference>
<organism evidence="15 16">
    <name type="scientific">Saonia flava</name>
    <dbReference type="NCBI Taxonomy" id="523696"/>
    <lineage>
        <taxon>Bacteria</taxon>
        <taxon>Pseudomonadati</taxon>
        <taxon>Bacteroidota</taxon>
        <taxon>Flavobacteriia</taxon>
        <taxon>Flavobacteriales</taxon>
        <taxon>Flavobacteriaceae</taxon>
        <taxon>Saonia</taxon>
    </lineage>
</organism>
<dbReference type="SUPFAM" id="SSF63737">
    <property type="entry name" value="Leukotriene A4 hydrolase N-terminal domain"/>
    <property type="match status" value="1"/>
</dbReference>
<evidence type="ECO:0000256" key="9">
    <source>
        <dbReference type="ARBA" id="ARBA00022801"/>
    </source>
</evidence>
<dbReference type="InterPro" id="IPR045357">
    <property type="entry name" value="Aminopeptidase_N-like_N"/>
</dbReference>
<keyword evidence="11" id="KW-0482">Metalloprotease</keyword>
<evidence type="ECO:0000256" key="5">
    <source>
        <dbReference type="ARBA" id="ARBA00015611"/>
    </source>
</evidence>
<keyword evidence="16" id="KW-1185">Reference proteome</keyword>
<dbReference type="EC" id="3.4.11.2" evidence="4"/>
<keyword evidence="12" id="KW-0732">Signal</keyword>
<evidence type="ECO:0000256" key="10">
    <source>
        <dbReference type="ARBA" id="ARBA00022833"/>
    </source>
</evidence>
<dbReference type="PANTHER" id="PTHR11533:SF174">
    <property type="entry name" value="PUROMYCIN-SENSITIVE AMINOPEPTIDASE-RELATED"/>
    <property type="match status" value="1"/>
</dbReference>
<evidence type="ECO:0000256" key="2">
    <source>
        <dbReference type="ARBA" id="ARBA00001947"/>
    </source>
</evidence>